<organism evidence="2 3">
    <name type="scientific">Tritonibacter litoralis</name>
    <dbReference type="NCBI Taxonomy" id="2662264"/>
    <lineage>
        <taxon>Bacteria</taxon>
        <taxon>Pseudomonadati</taxon>
        <taxon>Pseudomonadota</taxon>
        <taxon>Alphaproteobacteria</taxon>
        <taxon>Rhodobacterales</taxon>
        <taxon>Paracoccaceae</taxon>
        <taxon>Tritonibacter</taxon>
    </lineage>
</organism>
<sequence length="106" mass="11346">MKKTTMTAIAALVSTVWTAQTVEAQSSGRNCAPREVVVQRLAEKYGESRKSIGIGQQGTVMETFASEDTGTWTITVTMPTGVTCLVASGQSYETLAEVLPEQEKDA</sequence>
<dbReference type="EMBL" id="WIBF01000005">
    <property type="protein sequence ID" value="MQQ08792.1"/>
    <property type="molecule type" value="Genomic_DNA"/>
</dbReference>
<dbReference type="AlphaFoldDB" id="A0A843YHN9"/>
<evidence type="ECO:0000256" key="1">
    <source>
        <dbReference type="SAM" id="SignalP"/>
    </source>
</evidence>
<accession>A0A843YHN9</accession>
<keyword evidence="3" id="KW-1185">Reference proteome</keyword>
<gene>
    <name evidence="2" type="ORF">GFB49_10030</name>
</gene>
<reference evidence="2 3" key="1">
    <citation type="submission" date="2019-10" db="EMBL/GenBank/DDBJ databases">
        <title>Epibacterium sp. nov., isolated from seawater.</title>
        <authorList>
            <person name="Zhang X."/>
            <person name="Li N."/>
        </authorList>
    </citation>
    <scope>NUCLEOTIDE SEQUENCE [LARGE SCALE GENOMIC DNA]</scope>
    <source>
        <strain evidence="2 3">SM1979</strain>
    </source>
</reference>
<comment type="caution">
    <text evidence="2">The sequence shown here is derived from an EMBL/GenBank/DDBJ whole genome shotgun (WGS) entry which is preliminary data.</text>
</comment>
<dbReference type="RefSeq" id="WP_153215735.1">
    <property type="nucleotide sequence ID" value="NZ_WIBF01000005.1"/>
</dbReference>
<evidence type="ECO:0000313" key="2">
    <source>
        <dbReference type="EMBL" id="MQQ08792.1"/>
    </source>
</evidence>
<protein>
    <recommendedName>
        <fullName evidence="4">PepSY domain-containing protein</fullName>
    </recommendedName>
</protein>
<feature type="signal peptide" evidence="1">
    <location>
        <begin position="1"/>
        <end position="19"/>
    </location>
</feature>
<proteinExistence type="predicted"/>
<feature type="chain" id="PRO_5032478706" description="PepSY domain-containing protein" evidence="1">
    <location>
        <begin position="20"/>
        <end position="106"/>
    </location>
</feature>
<keyword evidence="1" id="KW-0732">Signal</keyword>
<evidence type="ECO:0008006" key="4">
    <source>
        <dbReference type="Google" id="ProtNLM"/>
    </source>
</evidence>
<dbReference type="Proteomes" id="UP000444174">
    <property type="component" value="Unassembled WGS sequence"/>
</dbReference>
<evidence type="ECO:0000313" key="3">
    <source>
        <dbReference type="Proteomes" id="UP000444174"/>
    </source>
</evidence>
<name>A0A843YHN9_9RHOB</name>